<protein>
    <submittedName>
        <fullName evidence="2">Uncharacterized protein</fullName>
    </submittedName>
</protein>
<comment type="caution">
    <text evidence="2">The sequence shown here is derived from an EMBL/GenBank/DDBJ whole genome shotgun (WGS) entry which is preliminary data.</text>
</comment>
<dbReference type="AlphaFoldDB" id="A0A853IEX5"/>
<gene>
    <name evidence="2" type="ORF">H0A36_17010</name>
</gene>
<dbReference type="EMBL" id="JACCKB010000029">
    <property type="protein sequence ID" value="NYZ67715.1"/>
    <property type="molecule type" value="Genomic_DNA"/>
</dbReference>
<keyword evidence="3" id="KW-1185">Reference proteome</keyword>
<proteinExistence type="predicted"/>
<feature type="transmembrane region" description="Helical" evidence="1">
    <location>
        <begin position="52"/>
        <end position="72"/>
    </location>
</feature>
<evidence type="ECO:0000256" key="1">
    <source>
        <dbReference type="SAM" id="Phobius"/>
    </source>
</evidence>
<dbReference type="RefSeq" id="WP_180569740.1">
    <property type="nucleotide sequence ID" value="NZ_JACCKB010000029.1"/>
</dbReference>
<name>A0A853IEX5_9GAMM</name>
<reference evidence="2 3" key="1">
    <citation type="submission" date="2020-07" db="EMBL/GenBank/DDBJ databases">
        <title>Endozoicomonas sp. nov., isolated from sediment.</title>
        <authorList>
            <person name="Gu T."/>
        </authorList>
    </citation>
    <scope>NUCLEOTIDE SEQUENCE [LARGE SCALE GENOMIC DNA]</scope>
    <source>
        <strain evidence="2 3">SM1973</strain>
    </source>
</reference>
<keyword evidence="1" id="KW-0472">Membrane</keyword>
<dbReference type="Proteomes" id="UP000569732">
    <property type="component" value="Unassembled WGS sequence"/>
</dbReference>
<evidence type="ECO:0000313" key="3">
    <source>
        <dbReference type="Proteomes" id="UP000569732"/>
    </source>
</evidence>
<keyword evidence="1" id="KW-0812">Transmembrane</keyword>
<sequence length="202" mass="22622">MDDPVSVLRMAERLLVVLIGGFTIYLGYRLFFHLPLENNQSGKLTLPGVKIVLSRVGPGTFFVAFGSLVLYYSLTHDVEISRVNTQTGHYQSTSTEAFIGMAPVPKQHAVKHLQNTLETRTRILTTIEMLNCANHLLKQQPSNNNTQQQIALAIRNAKQVLLLSVWDIEQWGPVKQLSTITFSEYPPPVKALFDALYPNCSP</sequence>
<feature type="transmembrane region" description="Helical" evidence="1">
    <location>
        <begin position="14"/>
        <end position="32"/>
    </location>
</feature>
<accession>A0A853IEX5</accession>
<keyword evidence="1" id="KW-1133">Transmembrane helix</keyword>
<evidence type="ECO:0000313" key="2">
    <source>
        <dbReference type="EMBL" id="NYZ67715.1"/>
    </source>
</evidence>
<organism evidence="2 3">
    <name type="scientific">Spartinivicinus marinus</name>
    <dbReference type="NCBI Taxonomy" id="2994442"/>
    <lineage>
        <taxon>Bacteria</taxon>
        <taxon>Pseudomonadati</taxon>
        <taxon>Pseudomonadota</taxon>
        <taxon>Gammaproteobacteria</taxon>
        <taxon>Oceanospirillales</taxon>
        <taxon>Zooshikellaceae</taxon>
        <taxon>Spartinivicinus</taxon>
    </lineage>
</organism>